<dbReference type="InterPro" id="IPR009401">
    <property type="entry name" value="Med13_C"/>
</dbReference>
<feature type="region of interest" description="Disordered" evidence="11">
    <location>
        <begin position="521"/>
        <end position="556"/>
    </location>
</feature>
<feature type="region of interest" description="Disordered" evidence="11">
    <location>
        <begin position="401"/>
        <end position="428"/>
    </location>
</feature>
<dbReference type="PANTHER" id="PTHR48249:SF3">
    <property type="entry name" value="MEDIATOR OF RNA POLYMERASE II TRANSCRIPTION SUBUNIT 13"/>
    <property type="match status" value="1"/>
</dbReference>
<evidence type="ECO:0000256" key="4">
    <source>
        <dbReference type="ARBA" id="ARBA00022491"/>
    </source>
</evidence>
<evidence type="ECO:0000256" key="1">
    <source>
        <dbReference type="ARBA" id="ARBA00004123"/>
    </source>
</evidence>
<evidence type="ECO:0000256" key="7">
    <source>
        <dbReference type="ARBA" id="ARBA00023163"/>
    </source>
</evidence>
<keyword evidence="7 10" id="KW-0804">Transcription</keyword>
<dbReference type="Proteomes" id="UP000283269">
    <property type="component" value="Unassembled WGS sequence"/>
</dbReference>
<feature type="compositionally biased region" description="Basic residues" evidence="11">
    <location>
        <begin position="296"/>
        <end position="306"/>
    </location>
</feature>
<reference evidence="13 14" key="1">
    <citation type="journal article" date="2018" name="Evol. Lett.">
        <title>Horizontal gene cluster transfer increased hallucinogenic mushroom diversity.</title>
        <authorList>
            <person name="Reynolds H.T."/>
            <person name="Vijayakumar V."/>
            <person name="Gluck-Thaler E."/>
            <person name="Korotkin H.B."/>
            <person name="Matheny P.B."/>
            <person name="Slot J.C."/>
        </authorList>
    </citation>
    <scope>NUCLEOTIDE SEQUENCE [LARGE SCALE GENOMIC DNA]</scope>
    <source>
        <strain evidence="13 14">2631</strain>
    </source>
</reference>
<evidence type="ECO:0000256" key="11">
    <source>
        <dbReference type="SAM" id="MobiDB-lite"/>
    </source>
</evidence>
<comment type="subcellular location">
    <subcellularLocation>
        <location evidence="1 10">Nucleus</location>
    </subcellularLocation>
</comment>
<dbReference type="GO" id="GO:0016592">
    <property type="term" value="C:mediator complex"/>
    <property type="evidence" value="ECO:0007669"/>
    <property type="project" value="InterPro"/>
</dbReference>
<comment type="caution">
    <text evidence="13">The sequence shown here is derived from an EMBL/GenBank/DDBJ whole genome shotgun (WGS) entry which is preliminary data.</text>
</comment>
<keyword evidence="14" id="KW-1185">Reference proteome</keyword>
<evidence type="ECO:0000256" key="10">
    <source>
        <dbReference type="RuleBase" id="RU364134"/>
    </source>
</evidence>
<evidence type="ECO:0000256" key="8">
    <source>
        <dbReference type="ARBA" id="ARBA00023242"/>
    </source>
</evidence>
<dbReference type="Pfam" id="PF06333">
    <property type="entry name" value="Med13_C"/>
    <property type="match status" value="1"/>
</dbReference>
<dbReference type="PANTHER" id="PTHR48249">
    <property type="entry name" value="MEDIATOR OF RNA POLYMERASE II TRANSCRIPTION SUBUNIT 13"/>
    <property type="match status" value="1"/>
</dbReference>
<organism evidence="13 14">
    <name type="scientific">Psilocybe cyanescens</name>
    <dbReference type="NCBI Taxonomy" id="93625"/>
    <lineage>
        <taxon>Eukaryota</taxon>
        <taxon>Fungi</taxon>
        <taxon>Dikarya</taxon>
        <taxon>Basidiomycota</taxon>
        <taxon>Agaricomycotina</taxon>
        <taxon>Agaricomycetes</taxon>
        <taxon>Agaricomycetidae</taxon>
        <taxon>Agaricales</taxon>
        <taxon>Agaricineae</taxon>
        <taxon>Strophariaceae</taxon>
        <taxon>Psilocybe</taxon>
    </lineage>
</organism>
<feature type="region of interest" description="Disordered" evidence="11">
    <location>
        <begin position="280"/>
        <end position="306"/>
    </location>
</feature>
<protein>
    <recommendedName>
        <fullName evidence="3 10">Mediator of RNA polymerase II transcription subunit 13</fullName>
    </recommendedName>
    <alternativeName>
        <fullName evidence="9 10">Mediator complex subunit 13</fullName>
    </alternativeName>
</protein>
<dbReference type="InParanoid" id="A0A409VY86"/>
<comment type="function">
    <text evidence="10">Component of the SRB8-11 complex. The SRB8-11 complex is a regulatory module of the Mediator complex which is itself involved in regulation of basal and activated RNA polymerase II-dependent transcription. The SRB8-11 complex may be involved in the transcriptional repression of a subset of genes regulated by Mediator. It may inhibit the association of the Mediator complex with RNA polymerase II to form the holoenzyme complex.</text>
</comment>
<gene>
    <name evidence="13" type="ORF">CVT25_004540</name>
</gene>
<dbReference type="EMBL" id="NHYD01003872">
    <property type="protein sequence ID" value="PPQ71234.1"/>
    <property type="molecule type" value="Genomic_DNA"/>
</dbReference>
<keyword evidence="4 10" id="KW-0678">Repressor</keyword>
<evidence type="ECO:0000256" key="9">
    <source>
        <dbReference type="ARBA" id="ARBA00032008"/>
    </source>
</evidence>
<evidence type="ECO:0000256" key="6">
    <source>
        <dbReference type="ARBA" id="ARBA00023159"/>
    </source>
</evidence>
<feature type="region of interest" description="Disordered" evidence="11">
    <location>
        <begin position="593"/>
        <end position="629"/>
    </location>
</feature>
<feature type="compositionally biased region" description="Low complexity" evidence="11">
    <location>
        <begin position="521"/>
        <end position="555"/>
    </location>
</feature>
<comment type="subunit">
    <text evidence="10">Component of the SRB8-11 complex, which itself associates with the Mediator complex.</text>
</comment>
<dbReference type="InterPro" id="IPR051139">
    <property type="entry name" value="Mediator_complx_sub13"/>
</dbReference>
<feature type="compositionally biased region" description="Low complexity" evidence="11">
    <location>
        <begin position="619"/>
        <end position="629"/>
    </location>
</feature>
<sequence length="838" mass="89505">MEDLFGLDPNKPIHPLEEPMISIAKGDVVLDVKPTSLRFWEKLGLAPKGGRKDFVAYVLFEDEMPGLSRGSSGRGVGVSVGEGAGVGADMNEGMREGEGRRVWVEGWMEGLRDVYKAKRYGTMSFGKSSMCVDGDSGRVPVRYDATFRKTLTNLVASLPDTLQLQSQSQSTKTTTPPTLVVFLVLPFAIMSLASPVLRQVLGLCRKLLVGNSGQVVLQLVPEVHVVRGMEAGSLASGLTMGGGGSGGGAYGYGSQMEWMAASVYNRILVPVDRERSARAVDLHSSVQPQAQAHTQTHTHAHAHAHAHAHPNASFNLNFNPKTLDVRRLFVSPSFTLSRAARYGVTYVRAARAPLDVMDRYTLMHVGYGVSGCGRWVLACCVDQRGEGHDLKVWLGGAEGSGSGSGAAGGGGGQGGQDEGTEEGKGEGGWGWADVVRKVWDFGVEFAKKANLEWRIVFARLGAMGQQEMNAWSTFLNKNVVNSKEQPPLHHYVVCVVPDAPWMFTPSTEGKLPLVIPSRTAATTTASTSGSTSTATRSPTSSKHQQQQQQQQQHQQTIFTDVSSATYAVFPKRRIPISAPPSLDNLGLTKSFVPEDTSSSSSFASSSSVDATGRASSADSTPSSTLNLSSSITPQASSILIRVPRASSLPPSSPSSSSLSFPSASMIHIHLLLGTHSASYAQHAQTTMSEAGRVPSDEKLLEDVTRGYYELGVLARVRWGLDGVGGGGGGREGLPFHLAAVDAMRMALDGSWDGGEMRWGKARLATSQRKRLRSDGEPQAPSASALFKGTVTGLRKGEKSTVSDRLDQVEAWILASSVKRDVVTSIQRRRAVEKAGIKG</sequence>
<feature type="domain" description="Mediator complex subunit Med13 C-terminal" evidence="12">
    <location>
        <begin position="331"/>
        <end position="740"/>
    </location>
</feature>
<keyword evidence="8 10" id="KW-0539">Nucleus</keyword>
<evidence type="ECO:0000256" key="2">
    <source>
        <dbReference type="ARBA" id="ARBA00009354"/>
    </source>
</evidence>
<evidence type="ECO:0000256" key="3">
    <source>
        <dbReference type="ARBA" id="ARBA00019618"/>
    </source>
</evidence>
<keyword evidence="6 10" id="KW-0010">Activator</keyword>
<dbReference type="GO" id="GO:0045944">
    <property type="term" value="P:positive regulation of transcription by RNA polymerase II"/>
    <property type="evidence" value="ECO:0007669"/>
    <property type="project" value="TreeGrafter"/>
</dbReference>
<name>A0A409VY86_PSICY</name>
<dbReference type="OrthoDB" id="103819at2759"/>
<evidence type="ECO:0000256" key="5">
    <source>
        <dbReference type="ARBA" id="ARBA00023015"/>
    </source>
</evidence>
<feature type="compositionally biased region" description="Low complexity" evidence="11">
    <location>
        <begin position="597"/>
        <end position="607"/>
    </location>
</feature>
<dbReference type="STRING" id="93625.A0A409VY86"/>
<accession>A0A409VY86</accession>
<evidence type="ECO:0000259" key="12">
    <source>
        <dbReference type="Pfam" id="PF06333"/>
    </source>
</evidence>
<evidence type="ECO:0000313" key="14">
    <source>
        <dbReference type="Proteomes" id="UP000283269"/>
    </source>
</evidence>
<comment type="similarity">
    <text evidence="2 10">Belongs to the Mediator complex subunit 13 family.</text>
</comment>
<feature type="compositionally biased region" description="Gly residues" evidence="11">
    <location>
        <begin position="401"/>
        <end position="417"/>
    </location>
</feature>
<proteinExistence type="inferred from homology"/>
<dbReference type="AlphaFoldDB" id="A0A409VY86"/>
<keyword evidence="5 10" id="KW-0805">Transcription regulation</keyword>
<dbReference type="GO" id="GO:0003713">
    <property type="term" value="F:transcription coactivator activity"/>
    <property type="evidence" value="ECO:0007669"/>
    <property type="project" value="TreeGrafter"/>
</dbReference>
<evidence type="ECO:0000313" key="13">
    <source>
        <dbReference type="EMBL" id="PPQ71234.1"/>
    </source>
</evidence>